<name>A0AAV5EKN2_ELECO</name>
<evidence type="ECO:0000256" key="2">
    <source>
        <dbReference type="ARBA" id="ARBA00006370"/>
    </source>
</evidence>
<keyword evidence="4" id="KW-0813">Transport</keyword>
<evidence type="ECO:0000313" key="10">
    <source>
        <dbReference type="EMBL" id="GJN23089.1"/>
    </source>
</evidence>
<protein>
    <recommendedName>
        <fullName evidence="9">MD-2-related lipid-recognition domain-containing protein</fullName>
    </recommendedName>
</protein>
<dbReference type="InterPro" id="IPR003172">
    <property type="entry name" value="ML_dom"/>
</dbReference>
<reference evidence="10" key="2">
    <citation type="submission" date="2021-12" db="EMBL/GenBank/DDBJ databases">
        <title>Resequencing data analysis of finger millet.</title>
        <authorList>
            <person name="Hatakeyama M."/>
            <person name="Aluri S."/>
            <person name="Balachadran M.T."/>
            <person name="Sivarajan S.R."/>
            <person name="Poveda L."/>
            <person name="Shimizu-Inatsugi R."/>
            <person name="Schlapbach R."/>
            <person name="Sreeman S.M."/>
            <person name="Shimizu K.K."/>
        </authorList>
    </citation>
    <scope>NUCLEOTIDE SEQUENCE</scope>
</reference>
<dbReference type="PANTHER" id="PTHR11306:SF0">
    <property type="entry name" value="PHOSPHATIDYLGLYCEROL_PHOSPHATIDYLINOSITOL TRANSFER PROTEIN"/>
    <property type="match status" value="1"/>
</dbReference>
<keyword evidence="8" id="KW-1133">Transmembrane helix</keyword>
<dbReference type="AlphaFoldDB" id="A0AAV5EKN2"/>
<comment type="caution">
    <text evidence="10">The sequence shown here is derived from an EMBL/GenBank/DDBJ whole genome shotgun (WGS) entry which is preliminary data.</text>
</comment>
<dbReference type="EMBL" id="BQKI01000076">
    <property type="protein sequence ID" value="GJN23089.1"/>
    <property type="molecule type" value="Genomic_DNA"/>
</dbReference>
<keyword evidence="5" id="KW-0732">Signal</keyword>
<dbReference type="Pfam" id="PF02221">
    <property type="entry name" value="E1_DerP2_DerF2"/>
    <property type="match status" value="1"/>
</dbReference>
<comment type="subunit">
    <text evidence="3">Monomer.</text>
</comment>
<evidence type="ECO:0000256" key="6">
    <source>
        <dbReference type="ARBA" id="ARBA00023055"/>
    </source>
</evidence>
<dbReference type="CDD" id="cd00917">
    <property type="entry name" value="PG-PI_TP"/>
    <property type="match status" value="1"/>
</dbReference>
<feature type="transmembrane region" description="Helical" evidence="8">
    <location>
        <begin position="68"/>
        <end position="89"/>
    </location>
</feature>
<evidence type="ECO:0000259" key="9">
    <source>
        <dbReference type="SMART" id="SM00737"/>
    </source>
</evidence>
<keyword evidence="11" id="KW-1185">Reference proteome</keyword>
<evidence type="ECO:0000256" key="7">
    <source>
        <dbReference type="SAM" id="MobiDB-lite"/>
    </source>
</evidence>
<feature type="region of interest" description="Disordered" evidence="7">
    <location>
        <begin position="30"/>
        <end position="59"/>
    </location>
</feature>
<dbReference type="Gene3D" id="2.60.40.770">
    <property type="match status" value="1"/>
</dbReference>
<gene>
    <name evidence="10" type="primary">gb10706</name>
    <name evidence="10" type="ORF">PR202_gb10706</name>
</gene>
<dbReference type="InterPro" id="IPR014756">
    <property type="entry name" value="Ig_E-set"/>
</dbReference>
<dbReference type="SMART" id="SM00737">
    <property type="entry name" value="ML"/>
    <property type="match status" value="1"/>
</dbReference>
<keyword evidence="6" id="KW-0445">Lipid transport</keyword>
<evidence type="ECO:0000256" key="3">
    <source>
        <dbReference type="ARBA" id="ARBA00011245"/>
    </source>
</evidence>
<comment type="similarity">
    <text evidence="2">Belongs to the NPC2 family.</text>
</comment>
<dbReference type="Proteomes" id="UP001054889">
    <property type="component" value="Unassembled WGS sequence"/>
</dbReference>
<dbReference type="PANTHER" id="PTHR11306">
    <property type="entry name" value="NIEMANN PICK TYPE C2 PROTEIN NPC2-RELATED"/>
    <property type="match status" value="1"/>
</dbReference>
<evidence type="ECO:0000256" key="4">
    <source>
        <dbReference type="ARBA" id="ARBA00022448"/>
    </source>
</evidence>
<dbReference type="InterPro" id="IPR039670">
    <property type="entry name" value="NPC2-like"/>
</dbReference>
<comment type="function">
    <text evidence="1">Catalyzes the intermembrane transfer of phosphatidylglycerol and phosphatidylinositol.</text>
</comment>
<keyword evidence="8" id="KW-0472">Membrane</keyword>
<accession>A0AAV5EKN2</accession>
<dbReference type="GO" id="GO:0032934">
    <property type="term" value="F:sterol binding"/>
    <property type="evidence" value="ECO:0007669"/>
    <property type="project" value="InterPro"/>
</dbReference>
<evidence type="ECO:0000313" key="11">
    <source>
        <dbReference type="Proteomes" id="UP001054889"/>
    </source>
</evidence>
<dbReference type="FunFam" id="2.60.40.770:FF:000002">
    <property type="entry name" value="putative phosphatidylglycerol/phosphatidylinositol transfer protein DDB_G0282179"/>
    <property type="match status" value="1"/>
</dbReference>
<keyword evidence="8" id="KW-0812">Transmembrane</keyword>
<dbReference type="GO" id="GO:0032366">
    <property type="term" value="P:intracellular sterol transport"/>
    <property type="evidence" value="ECO:0007669"/>
    <property type="project" value="InterPro"/>
</dbReference>
<feature type="domain" description="MD-2-related lipid-recognition" evidence="9">
    <location>
        <begin position="89"/>
        <end position="203"/>
    </location>
</feature>
<organism evidence="10 11">
    <name type="scientific">Eleusine coracana subsp. coracana</name>
    <dbReference type="NCBI Taxonomy" id="191504"/>
    <lineage>
        <taxon>Eukaryota</taxon>
        <taxon>Viridiplantae</taxon>
        <taxon>Streptophyta</taxon>
        <taxon>Embryophyta</taxon>
        <taxon>Tracheophyta</taxon>
        <taxon>Spermatophyta</taxon>
        <taxon>Magnoliopsida</taxon>
        <taxon>Liliopsida</taxon>
        <taxon>Poales</taxon>
        <taxon>Poaceae</taxon>
        <taxon>PACMAD clade</taxon>
        <taxon>Chloridoideae</taxon>
        <taxon>Cynodonteae</taxon>
        <taxon>Eleusininae</taxon>
        <taxon>Eleusine</taxon>
    </lineage>
</organism>
<reference evidence="10" key="1">
    <citation type="journal article" date="2018" name="DNA Res.">
        <title>Multiple hybrid de novo genome assembly of finger millet, an orphan allotetraploid crop.</title>
        <authorList>
            <person name="Hatakeyama M."/>
            <person name="Aluri S."/>
            <person name="Balachadran M.T."/>
            <person name="Sivarajan S.R."/>
            <person name="Patrignani A."/>
            <person name="Gruter S."/>
            <person name="Poveda L."/>
            <person name="Shimizu-Inatsugi R."/>
            <person name="Baeten J."/>
            <person name="Francoijs K.J."/>
            <person name="Nataraja K.N."/>
            <person name="Reddy Y.A.N."/>
            <person name="Phadnis S."/>
            <person name="Ravikumar R.L."/>
            <person name="Schlapbach R."/>
            <person name="Sreeman S.M."/>
            <person name="Shimizu K.K."/>
        </authorList>
    </citation>
    <scope>NUCLEOTIDE SEQUENCE</scope>
</reference>
<evidence type="ECO:0000256" key="1">
    <source>
        <dbReference type="ARBA" id="ARBA00002053"/>
    </source>
</evidence>
<evidence type="ECO:0000256" key="5">
    <source>
        <dbReference type="ARBA" id="ARBA00022729"/>
    </source>
</evidence>
<dbReference type="SUPFAM" id="SSF81296">
    <property type="entry name" value="E set domains"/>
    <property type="match status" value="1"/>
</dbReference>
<sequence length="214" mass="23032">MNQSYLPLHPRKSFASDLTSTHRVFEFTDKGNPQAAASSGRRGGVRVCSNSRREPRPAAPAMATGHQLLLFAAALLLLLLPSASVATAVEYCKKGQDYPVKVTGVEVVPDPVVRGEPATFRISASTDKSITNGKLVIDVTYFFFHVHSETHNFCDGTSCPATGEFVLASEQTLPSFTPPGSYTITMKLLGDRNEELTCISFGFSIGFATPLSIS</sequence>
<evidence type="ECO:0000256" key="8">
    <source>
        <dbReference type="SAM" id="Phobius"/>
    </source>
</evidence>
<dbReference type="InterPro" id="IPR033917">
    <property type="entry name" value="ML_PG-PI_TP"/>
</dbReference>
<proteinExistence type="inferred from homology"/>